<evidence type="ECO:0000259" key="2">
    <source>
        <dbReference type="Pfam" id="PF25298"/>
    </source>
</evidence>
<dbReference type="InterPro" id="IPR057251">
    <property type="entry name" value="FP_C"/>
</dbReference>
<reference evidence="3" key="2">
    <citation type="submission" date="2022-10" db="EMBL/GenBank/DDBJ databases">
        <authorList>
            <consortium name="ENA_rothamsted_submissions"/>
            <consortium name="culmorum"/>
            <person name="King R."/>
        </authorList>
    </citation>
    <scope>NUCLEOTIDE SEQUENCE</scope>
</reference>
<dbReference type="OrthoDB" id="7490514at2759"/>
<name>A0A9N9R6K7_9NEOP</name>
<dbReference type="EMBL" id="OU893352">
    <property type="protein sequence ID" value="CAG9790319.1"/>
    <property type="molecule type" value="Genomic_DNA"/>
</dbReference>
<feature type="domain" description="FP protein C-terminal" evidence="2">
    <location>
        <begin position="329"/>
        <end position="364"/>
    </location>
</feature>
<dbReference type="AlphaFoldDB" id="A0A9N9R6K7"/>
<proteinExistence type="predicted"/>
<organism evidence="3 4">
    <name type="scientific">Diatraea saccharalis</name>
    <name type="common">sugarcane borer</name>
    <dbReference type="NCBI Taxonomy" id="40085"/>
    <lineage>
        <taxon>Eukaryota</taxon>
        <taxon>Metazoa</taxon>
        <taxon>Ecdysozoa</taxon>
        <taxon>Arthropoda</taxon>
        <taxon>Hexapoda</taxon>
        <taxon>Insecta</taxon>
        <taxon>Pterygota</taxon>
        <taxon>Neoptera</taxon>
        <taxon>Endopterygota</taxon>
        <taxon>Lepidoptera</taxon>
        <taxon>Glossata</taxon>
        <taxon>Ditrysia</taxon>
        <taxon>Pyraloidea</taxon>
        <taxon>Crambidae</taxon>
        <taxon>Crambinae</taxon>
        <taxon>Diatraea</taxon>
    </lineage>
</organism>
<dbReference type="Pfam" id="PF25298">
    <property type="entry name" value="Baculo_FP_2nd"/>
    <property type="match status" value="1"/>
</dbReference>
<dbReference type="Proteomes" id="UP001153714">
    <property type="component" value="Chromosome 21"/>
</dbReference>
<protein>
    <recommendedName>
        <fullName evidence="2">FP protein C-terminal domain-containing protein</fullName>
    </recommendedName>
</protein>
<feature type="region of interest" description="Disordered" evidence="1">
    <location>
        <begin position="90"/>
        <end position="110"/>
    </location>
</feature>
<reference evidence="3" key="1">
    <citation type="submission" date="2021-12" db="EMBL/GenBank/DDBJ databases">
        <authorList>
            <person name="King R."/>
        </authorList>
    </citation>
    <scope>NUCLEOTIDE SEQUENCE</scope>
</reference>
<evidence type="ECO:0000313" key="4">
    <source>
        <dbReference type="Proteomes" id="UP001153714"/>
    </source>
</evidence>
<keyword evidence="4" id="KW-1185">Reference proteome</keyword>
<accession>A0A9N9R6K7</accession>
<sequence length="393" mass="44345">MSSVVVTKNENVSLSSPASINSELFSHRHKNVMTCSSQNLRNGNSRSSQTRFLEPYPVSHSDILELDKNRPSTLIGQHRANWKCEACKSKEPKAGNSNTPIHGHGDKVSRRRGGVVLSPSEECVPVSSSENTDSKQWHMQLLIEEMRLFRKELQERRREVQAFNETLGAIVTRVDLCEGRLNQLTSRMDKIECHHLEPNSSEATLSCTIDALKAELNERDQELLMNDIEITCILEQKGEGLQHIMISLAKKIGVQLEQLDVVSAVRVGRSLDVSGGGATTRPRPIVVRLVQRAVRDELLHAARVRRGATTEGLDLPGPPRRFYINERLTRTNRLLFRQAREIGERSGWRFVWTKDGKVYSRKHAAQGVPRHRLRTQKDFIRVFGPEAVGSSQA</sequence>
<evidence type="ECO:0000256" key="1">
    <source>
        <dbReference type="SAM" id="MobiDB-lite"/>
    </source>
</evidence>
<evidence type="ECO:0000313" key="3">
    <source>
        <dbReference type="EMBL" id="CAG9790319.1"/>
    </source>
</evidence>
<gene>
    <name evidence="3" type="ORF">DIATSA_LOCUS7988</name>
</gene>